<dbReference type="InterPro" id="IPR004437">
    <property type="entry name" value="ParB/RepB/Spo0J"/>
</dbReference>
<dbReference type="InterPro" id="IPR037972">
    <property type="entry name" value="RepB_N"/>
</dbReference>
<dbReference type="PANTHER" id="PTHR33375">
    <property type="entry name" value="CHROMOSOME-PARTITIONING PROTEIN PARB-RELATED"/>
    <property type="match status" value="1"/>
</dbReference>
<comment type="similarity">
    <text evidence="1">Belongs to the ParB family.</text>
</comment>
<dbReference type="SUPFAM" id="SSF109709">
    <property type="entry name" value="KorB DNA-binding domain-like"/>
    <property type="match status" value="1"/>
</dbReference>
<dbReference type="GO" id="GO:0007059">
    <property type="term" value="P:chromosome segregation"/>
    <property type="evidence" value="ECO:0007669"/>
    <property type="project" value="TreeGrafter"/>
</dbReference>
<dbReference type="Pfam" id="PF02195">
    <property type="entry name" value="ParB_N"/>
    <property type="match status" value="1"/>
</dbReference>
<dbReference type="InterPro" id="IPR050336">
    <property type="entry name" value="Chromosome_partition/occlusion"/>
</dbReference>
<evidence type="ECO:0000259" key="2">
    <source>
        <dbReference type="SMART" id="SM00470"/>
    </source>
</evidence>
<dbReference type="SUPFAM" id="SSF110849">
    <property type="entry name" value="ParB/Sulfiredoxin"/>
    <property type="match status" value="1"/>
</dbReference>
<evidence type="ECO:0000256" key="1">
    <source>
        <dbReference type="ARBA" id="ARBA00006295"/>
    </source>
</evidence>
<dbReference type="PANTHER" id="PTHR33375:SF1">
    <property type="entry name" value="CHROMOSOME-PARTITIONING PROTEIN PARB-RELATED"/>
    <property type="match status" value="1"/>
</dbReference>
<dbReference type="Gene3D" id="1.10.10.2830">
    <property type="match status" value="1"/>
</dbReference>
<dbReference type="InterPro" id="IPR003115">
    <property type="entry name" value="ParB_N"/>
</dbReference>
<evidence type="ECO:0000313" key="3">
    <source>
        <dbReference type="EMBL" id="VDS10782.1"/>
    </source>
</evidence>
<accession>A0A3S4DZ49</accession>
<organism evidence="3 4">
    <name type="scientific">Paracoccus haematequi</name>
    <dbReference type="NCBI Taxonomy" id="2491866"/>
    <lineage>
        <taxon>Bacteria</taxon>
        <taxon>Pseudomonadati</taxon>
        <taxon>Pseudomonadota</taxon>
        <taxon>Alphaproteobacteria</taxon>
        <taxon>Rhodobacterales</taxon>
        <taxon>Paracoccaceae</taxon>
        <taxon>Paracoccus</taxon>
    </lineage>
</organism>
<sequence>MRRTASAPSIGGLREGLDKLASSAIRDIEPRFIEADGLRDRLQISDDDVAALAASIKEHGQQVPILVRPSEKPGHYRVVYGRRRLAAIRLVGGPVKAIVRTLDDKSAVLAQGQENNLRLDPSFIEKAVFVKDMRDAGYNTETIMAALGVSKQSVSTFEVVLPSIPIEVIQAIGPAHNIGRRRWQDIVDAVRDHKVDLKSITSQLADELEKIHSSTERFEVFSRAVNDVINGVPVKGKQRAGAPEAVHRGGQGAISIDGLRIGKIKASARTVGIEIARGQAPEFGKWIMENADEAVRMLHEHWKKSGSKG</sequence>
<dbReference type="GO" id="GO:0005694">
    <property type="term" value="C:chromosome"/>
    <property type="evidence" value="ECO:0007669"/>
    <property type="project" value="TreeGrafter"/>
</dbReference>
<dbReference type="AlphaFoldDB" id="A0A3S4DZ49"/>
<gene>
    <name evidence="3" type="primary">parB_2</name>
    <name evidence="3" type="ORF">PARHAE_04001</name>
</gene>
<dbReference type="SMART" id="SM00470">
    <property type="entry name" value="ParB"/>
    <property type="match status" value="1"/>
</dbReference>
<dbReference type="Gene3D" id="3.90.1530.30">
    <property type="match status" value="1"/>
</dbReference>
<proteinExistence type="inferred from homology"/>
<reference evidence="3 4" key="1">
    <citation type="submission" date="2018-12" db="EMBL/GenBank/DDBJ databases">
        <authorList>
            <person name="Criscuolo A."/>
        </authorList>
    </citation>
    <scope>NUCLEOTIDE SEQUENCE [LARGE SCALE GENOMIC DNA]</scope>
    <source>
        <strain evidence="3">ACIP1116241</strain>
    </source>
</reference>
<dbReference type="EMBL" id="UZWE01000080">
    <property type="protein sequence ID" value="VDS10782.1"/>
    <property type="molecule type" value="Genomic_DNA"/>
</dbReference>
<dbReference type="Proteomes" id="UP000270743">
    <property type="component" value="Unassembled WGS sequence"/>
</dbReference>
<dbReference type="InterPro" id="IPR036086">
    <property type="entry name" value="ParB/Sulfiredoxin_sf"/>
</dbReference>
<name>A0A3S4DZ49_9RHOB</name>
<dbReference type="CDD" id="cd16405">
    <property type="entry name" value="RepB_like_N"/>
    <property type="match status" value="1"/>
</dbReference>
<protein>
    <submittedName>
        <fullName evidence="3">Putative chromosome-partitioning protein ParB</fullName>
    </submittedName>
</protein>
<feature type="domain" description="ParB-like N-terminal" evidence="2">
    <location>
        <begin position="26"/>
        <end position="116"/>
    </location>
</feature>
<dbReference type="NCBIfam" id="TIGR03454">
    <property type="entry name" value="partition_RepB"/>
    <property type="match status" value="1"/>
</dbReference>
<dbReference type="Pfam" id="PF07506">
    <property type="entry name" value="RepB"/>
    <property type="match status" value="1"/>
</dbReference>
<dbReference type="GO" id="GO:0003677">
    <property type="term" value="F:DNA binding"/>
    <property type="evidence" value="ECO:0007669"/>
    <property type="project" value="InterPro"/>
</dbReference>
<dbReference type="NCBIfam" id="TIGR00180">
    <property type="entry name" value="parB_part"/>
    <property type="match status" value="1"/>
</dbReference>
<dbReference type="InterPro" id="IPR017819">
    <property type="entry name" value="Plasmid_partition_RepB"/>
</dbReference>
<keyword evidence="4" id="KW-1185">Reference proteome</keyword>
<evidence type="ECO:0000313" key="4">
    <source>
        <dbReference type="Proteomes" id="UP000270743"/>
    </source>
</evidence>
<dbReference type="InterPro" id="IPR011111">
    <property type="entry name" value="Plasmid_RepB"/>
</dbReference>